<keyword evidence="2" id="KW-0732">Signal</keyword>
<dbReference type="Proteomes" id="UP000540787">
    <property type="component" value="Unassembled WGS sequence"/>
</dbReference>
<accession>A0A7W9X3Z0</accession>
<dbReference type="RefSeq" id="WP_183556492.1">
    <property type="nucleotide sequence ID" value="NZ_JACHBX010000004.1"/>
</dbReference>
<proteinExistence type="predicted"/>
<keyword evidence="3" id="KW-0808">Transferase</keyword>
<comment type="caution">
    <text evidence="3">The sequence shown here is derived from an EMBL/GenBank/DDBJ whole genome shotgun (WGS) entry which is preliminary data.</text>
</comment>
<evidence type="ECO:0000256" key="2">
    <source>
        <dbReference type="SAM" id="SignalP"/>
    </source>
</evidence>
<feature type="signal peptide" evidence="2">
    <location>
        <begin position="1"/>
        <end position="24"/>
    </location>
</feature>
<feature type="region of interest" description="Disordered" evidence="1">
    <location>
        <begin position="63"/>
        <end position="107"/>
    </location>
</feature>
<organism evidence="3 4">
    <name type="scientific">Massilia aurea</name>
    <dbReference type="NCBI Taxonomy" id="373040"/>
    <lineage>
        <taxon>Bacteria</taxon>
        <taxon>Pseudomonadati</taxon>
        <taxon>Pseudomonadota</taxon>
        <taxon>Betaproteobacteria</taxon>
        <taxon>Burkholderiales</taxon>
        <taxon>Oxalobacteraceae</taxon>
        <taxon>Telluria group</taxon>
        <taxon>Massilia</taxon>
    </lineage>
</organism>
<dbReference type="EMBL" id="JACHBX010000004">
    <property type="protein sequence ID" value="MBB6135829.1"/>
    <property type="molecule type" value="Genomic_DNA"/>
</dbReference>
<keyword evidence="4" id="KW-1185">Reference proteome</keyword>
<reference evidence="3 4" key="1">
    <citation type="submission" date="2020-08" db="EMBL/GenBank/DDBJ databases">
        <title>The Agave Microbiome: Exploring the role of microbial communities in plant adaptations to desert environments.</title>
        <authorList>
            <person name="Partida-Martinez L.P."/>
        </authorList>
    </citation>
    <scope>NUCLEOTIDE SEQUENCE [LARGE SCALE GENOMIC DNA]</scope>
    <source>
        <strain evidence="3 4">AT3.2</strain>
    </source>
</reference>
<dbReference type="AlphaFoldDB" id="A0A7W9X3Z0"/>
<dbReference type="PROSITE" id="PS51257">
    <property type="entry name" value="PROKAR_LIPOPROTEIN"/>
    <property type="match status" value="1"/>
</dbReference>
<name>A0A7W9X3Z0_9BURK</name>
<dbReference type="GO" id="GO:0016740">
    <property type="term" value="F:transferase activity"/>
    <property type="evidence" value="ECO:0007669"/>
    <property type="project" value="UniProtKB-KW"/>
</dbReference>
<sequence length="107" mass="11131">MKATMTNTLLASAMLLALAGCARDDEGKGPAERVGKALDQATAGVTNSVKDEIARADDAVENARNKVGNATQEASRGLERATEKMGQSVERAGQVIQENAGKDKGDD</sequence>
<gene>
    <name evidence="3" type="ORF">HD842_003996</name>
</gene>
<protein>
    <submittedName>
        <fullName evidence="3">Cellobiose-specific phosphotransferase system component IIA</fullName>
    </submittedName>
</protein>
<evidence type="ECO:0000256" key="1">
    <source>
        <dbReference type="SAM" id="MobiDB-lite"/>
    </source>
</evidence>
<evidence type="ECO:0000313" key="4">
    <source>
        <dbReference type="Proteomes" id="UP000540787"/>
    </source>
</evidence>
<evidence type="ECO:0000313" key="3">
    <source>
        <dbReference type="EMBL" id="MBB6135829.1"/>
    </source>
</evidence>
<feature type="chain" id="PRO_5030825872" evidence="2">
    <location>
        <begin position="25"/>
        <end position="107"/>
    </location>
</feature>